<evidence type="ECO:0000259" key="3">
    <source>
        <dbReference type="Pfam" id="PF01494"/>
    </source>
</evidence>
<dbReference type="Gene3D" id="3.30.9.10">
    <property type="entry name" value="D-Amino Acid Oxidase, subunit A, domain 2"/>
    <property type="match status" value="1"/>
</dbReference>
<accession>A0AAV9AT74</accession>
<dbReference type="GO" id="GO:0016709">
    <property type="term" value="F:oxidoreductase activity, acting on paired donors, with incorporation or reduction of molecular oxygen, NAD(P)H as one donor, and incorporation of one atom of oxygen"/>
    <property type="evidence" value="ECO:0007669"/>
    <property type="project" value="UniProtKB-ARBA"/>
</dbReference>
<reference evidence="4" key="2">
    <citation type="submission" date="2023-06" db="EMBL/GenBank/DDBJ databases">
        <authorList>
            <person name="Ma L."/>
            <person name="Liu K.-W."/>
            <person name="Li Z."/>
            <person name="Hsiao Y.-Y."/>
            <person name="Qi Y."/>
            <person name="Fu T."/>
            <person name="Tang G."/>
            <person name="Zhang D."/>
            <person name="Sun W.-H."/>
            <person name="Liu D.-K."/>
            <person name="Li Y."/>
            <person name="Chen G.-Z."/>
            <person name="Liu X.-D."/>
            <person name="Liao X.-Y."/>
            <person name="Jiang Y.-T."/>
            <person name="Yu X."/>
            <person name="Hao Y."/>
            <person name="Huang J."/>
            <person name="Zhao X.-W."/>
            <person name="Ke S."/>
            <person name="Chen Y.-Y."/>
            <person name="Wu W.-L."/>
            <person name="Hsu J.-L."/>
            <person name="Lin Y.-F."/>
            <person name="Huang M.-D."/>
            <person name="Li C.-Y."/>
            <person name="Huang L."/>
            <person name="Wang Z.-W."/>
            <person name="Zhao X."/>
            <person name="Zhong W.-Y."/>
            <person name="Peng D.-H."/>
            <person name="Ahmad S."/>
            <person name="Lan S."/>
            <person name="Zhang J.-S."/>
            <person name="Tsai W.-C."/>
            <person name="Van De Peer Y."/>
            <person name="Liu Z.-J."/>
        </authorList>
    </citation>
    <scope>NUCLEOTIDE SEQUENCE</scope>
    <source>
        <strain evidence="4">SCP</strain>
        <tissue evidence="4">Leaves</tissue>
    </source>
</reference>
<evidence type="ECO:0000313" key="4">
    <source>
        <dbReference type="EMBL" id="KAK1267480.1"/>
    </source>
</evidence>
<gene>
    <name evidence="4" type="ORF">QJS04_geneDACA016700</name>
</gene>
<reference evidence="4" key="1">
    <citation type="journal article" date="2023" name="Nat. Commun.">
        <title>Diploid and tetraploid genomes of Acorus and the evolution of monocots.</title>
        <authorList>
            <person name="Ma L."/>
            <person name="Liu K.W."/>
            <person name="Li Z."/>
            <person name="Hsiao Y.Y."/>
            <person name="Qi Y."/>
            <person name="Fu T."/>
            <person name="Tang G.D."/>
            <person name="Zhang D."/>
            <person name="Sun W.H."/>
            <person name="Liu D.K."/>
            <person name="Li Y."/>
            <person name="Chen G.Z."/>
            <person name="Liu X.D."/>
            <person name="Liao X.Y."/>
            <person name="Jiang Y.T."/>
            <person name="Yu X."/>
            <person name="Hao Y."/>
            <person name="Huang J."/>
            <person name="Zhao X.W."/>
            <person name="Ke S."/>
            <person name="Chen Y.Y."/>
            <person name="Wu W.L."/>
            <person name="Hsu J.L."/>
            <person name="Lin Y.F."/>
            <person name="Huang M.D."/>
            <person name="Li C.Y."/>
            <person name="Huang L."/>
            <person name="Wang Z.W."/>
            <person name="Zhao X."/>
            <person name="Zhong W.Y."/>
            <person name="Peng D.H."/>
            <person name="Ahmad S."/>
            <person name="Lan S."/>
            <person name="Zhang J.S."/>
            <person name="Tsai W.C."/>
            <person name="Van de Peer Y."/>
            <person name="Liu Z.J."/>
        </authorList>
    </citation>
    <scope>NUCLEOTIDE SEQUENCE</scope>
    <source>
        <strain evidence="4">SCP</strain>
    </source>
</reference>
<dbReference type="GO" id="GO:0005739">
    <property type="term" value="C:mitochondrion"/>
    <property type="evidence" value="ECO:0007669"/>
    <property type="project" value="TreeGrafter"/>
</dbReference>
<evidence type="ECO:0000256" key="1">
    <source>
        <dbReference type="ARBA" id="ARBA00022630"/>
    </source>
</evidence>
<comment type="caution">
    <text evidence="4">The sequence shown here is derived from an EMBL/GenBank/DDBJ whole genome shotgun (WGS) entry which is preliminary data.</text>
</comment>
<dbReference type="AlphaFoldDB" id="A0AAV9AT74"/>
<sequence>MSCSIDGCRVSDFEQIVSPVSVAHFSQYKLSRLLIKRLENLDFHVRNCDSPEVLNADFMLEREILMGHECTSLVPACDHVKVGLLIQKGGTKIQRNIRCNILVGADGARSTVRKLVGINMKGQRDLQKLISVHFLSEDLGQYLLHHRPGMLFFIYNPEAIGVLVAHDLSQGEFVMQVPFYPPQQSPEDFSPKKLLRNLSHVIIELYLWEMRLTVFLRPVVLDVQDWRQFKRVYLSHYPPTSMGCESNDTLPTPTFLFVRLLHASLSLCPTF</sequence>
<dbReference type="Proteomes" id="UP001179952">
    <property type="component" value="Unassembled WGS sequence"/>
</dbReference>
<dbReference type="GO" id="GO:0071949">
    <property type="term" value="F:FAD binding"/>
    <property type="evidence" value="ECO:0007669"/>
    <property type="project" value="InterPro"/>
</dbReference>
<organism evidence="4 5">
    <name type="scientific">Acorus gramineus</name>
    <name type="common">Dwarf sweet flag</name>
    <dbReference type="NCBI Taxonomy" id="55184"/>
    <lineage>
        <taxon>Eukaryota</taxon>
        <taxon>Viridiplantae</taxon>
        <taxon>Streptophyta</taxon>
        <taxon>Embryophyta</taxon>
        <taxon>Tracheophyta</taxon>
        <taxon>Spermatophyta</taxon>
        <taxon>Magnoliopsida</taxon>
        <taxon>Liliopsida</taxon>
        <taxon>Acoraceae</taxon>
        <taxon>Acorus</taxon>
    </lineage>
</organism>
<protein>
    <recommendedName>
        <fullName evidence="3">FAD-binding domain-containing protein</fullName>
    </recommendedName>
</protein>
<dbReference type="Pfam" id="PF01494">
    <property type="entry name" value="FAD_binding_3"/>
    <property type="match status" value="1"/>
</dbReference>
<keyword evidence="2" id="KW-0274">FAD</keyword>
<dbReference type="InterPro" id="IPR002938">
    <property type="entry name" value="FAD-bd"/>
</dbReference>
<feature type="domain" description="FAD-binding" evidence="3">
    <location>
        <begin position="63"/>
        <end position="199"/>
    </location>
</feature>
<dbReference type="Gene3D" id="3.50.50.60">
    <property type="entry name" value="FAD/NAD(P)-binding domain"/>
    <property type="match status" value="1"/>
</dbReference>
<dbReference type="InterPro" id="IPR050641">
    <property type="entry name" value="RIFMO-like"/>
</dbReference>
<dbReference type="InterPro" id="IPR036188">
    <property type="entry name" value="FAD/NAD-bd_sf"/>
</dbReference>
<keyword evidence="5" id="KW-1185">Reference proteome</keyword>
<dbReference type="SUPFAM" id="SSF51905">
    <property type="entry name" value="FAD/NAD(P)-binding domain"/>
    <property type="match status" value="1"/>
</dbReference>
<dbReference type="GO" id="GO:0006744">
    <property type="term" value="P:ubiquinone biosynthetic process"/>
    <property type="evidence" value="ECO:0007669"/>
    <property type="project" value="TreeGrafter"/>
</dbReference>
<proteinExistence type="predicted"/>
<keyword evidence="1" id="KW-0285">Flavoprotein</keyword>
<dbReference type="PANTHER" id="PTHR43004:SF6">
    <property type="entry name" value="FAD_NAD(P)-BINDING OXIDOREDUCTASE FAMILY PROTEIN"/>
    <property type="match status" value="1"/>
</dbReference>
<name>A0AAV9AT74_ACOGR</name>
<dbReference type="EMBL" id="JAUJYN010000007">
    <property type="protein sequence ID" value="KAK1267480.1"/>
    <property type="molecule type" value="Genomic_DNA"/>
</dbReference>
<dbReference type="PANTHER" id="PTHR43004">
    <property type="entry name" value="TRK SYSTEM POTASSIUM UPTAKE PROTEIN"/>
    <property type="match status" value="1"/>
</dbReference>
<evidence type="ECO:0000313" key="5">
    <source>
        <dbReference type="Proteomes" id="UP001179952"/>
    </source>
</evidence>
<evidence type="ECO:0000256" key="2">
    <source>
        <dbReference type="ARBA" id="ARBA00022827"/>
    </source>
</evidence>